<protein>
    <recommendedName>
        <fullName evidence="3">Fungal N-terminal domain-containing protein</fullName>
    </recommendedName>
</protein>
<reference evidence="1 2" key="1">
    <citation type="submission" date="2013-03" db="EMBL/GenBank/DDBJ databases">
        <title>The Genome Sequence of Capronia epimyces CBS 606.96.</title>
        <authorList>
            <consortium name="The Broad Institute Genomics Platform"/>
            <person name="Cuomo C."/>
            <person name="de Hoog S."/>
            <person name="Gorbushina A."/>
            <person name="Walker B."/>
            <person name="Young S.K."/>
            <person name="Zeng Q."/>
            <person name="Gargeya S."/>
            <person name="Fitzgerald M."/>
            <person name="Haas B."/>
            <person name="Abouelleil A."/>
            <person name="Allen A.W."/>
            <person name="Alvarado L."/>
            <person name="Arachchi H.M."/>
            <person name="Berlin A.M."/>
            <person name="Chapman S.B."/>
            <person name="Gainer-Dewar J."/>
            <person name="Goldberg J."/>
            <person name="Griggs A."/>
            <person name="Gujja S."/>
            <person name="Hansen M."/>
            <person name="Howarth C."/>
            <person name="Imamovic A."/>
            <person name="Ireland A."/>
            <person name="Larimer J."/>
            <person name="McCowan C."/>
            <person name="Murphy C."/>
            <person name="Pearson M."/>
            <person name="Poon T.W."/>
            <person name="Priest M."/>
            <person name="Roberts A."/>
            <person name="Saif S."/>
            <person name="Shea T."/>
            <person name="Sisk P."/>
            <person name="Sykes S."/>
            <person name="Wortman J."/>
            <person name="Nusbaum C."/>
            <person name="Birren B."/>
        </authorList>
    </citation>
    <scope>NUCLEOTIDE SEQUENCE [LARGE SCALE GENOMIC DNA]</scope>
    <source>
        <strain evidence="1 2">CBS 606.96</strain>
    </source>
</reference>
<name>W9XYK2_9EURO</name>
<dbReference type="AlphaFoldDB" id="W9XYK2"/>
<evidence type="ECO:0000313" key="2">
    <source>
        <dbReference type="Proteomes" id="UP000019478"/>
    </source>
</evidence>
<evidence type="ECO:0000313" key="1">
    <source>
        <dbReference type="EMBL" id="EXJ82445.1"/>
    </source>
</evidence>
<dbReference type="EMBL" id="AMGY01000005">
    <property type="protein sequence ID" value="EXJ82445.1"/>
    <property type="molecule type" value="Genomic_DNA"/>
</dbReference>
<dbReference type="OrthoDB" id="341259at2759"/>
<keyword evidence="2" id="KW-1185">Reference proteome</keyword>
<dbReference type="RefSeq" id="XP_007734568.1">
    <property type="nucleotide sequence ID" value="XM_007736378.1"/>
</dbReference>
<dbReference type="HOGENOM" id="CLU_983522_0_0_1"/>
<organism evidence="1 2">
    <name type="scientific">Capronia epimyces CBS 606.96</name>
    <dbReference type="NCBI Taxonomy" id="1182542"/>
    <lineage>
        <taxon>Eukaryota</taxon>
        <taxon>Fungi</taxon>
        <taxon>Dikarya</taxon>
        <taxon>Ascomycota</taxon>
        <taxon>Pezizomycotina</taxon>
        <taxon>Eurotiomycetes</taxon>
        <taxon>Chaetothyriomycetidae</taxon>
        <taxon>Chaetothyriales</taxon>
        <taxon>Herpotrichiellaceae</taxon>
        <taxon>Capronia</taxon>
    </lineage>
</organism>
<gene>
    <name evidence="1" type="ORF">A1O3_06258</name>
</gene>
<proteinExistence type="predicted"/>
<dbReference type="GeneID" id="19170368"/>
<comment type="caution">
    <text evidence="1">The sequence shown here is derived from an EMBL/GenBank/DDBJ whole genome shotgun (WGS) entry which is preliminary data.</text>
</comment>
<sequence length="283" mass="30603">MSTPGSGIFERAFFVPPLQDLAGAALRMDPLLITCAALAFVATIKQTCEVLKKLRCAVKEIREIQELVEDGSQAGVVPEQVETLLKGCSASTNDFKLTETATALTPIIDRLRQCLSSINSATNEIVAEQNYLSNASSASNQLLLTGASMPWSSSGEDTVAKVTKRSITGTVTCAQGARRRPSCSSFCPCSCHAVTTITTGEKSRQAIDFTALSFITPEAVCGTCSETRCRKRSSPMLRMEYTFPPWLLMAWVSATIKLSLKGRDFVYGISAVFGFCPSLRIRD</sequence>
<dbReference type="Proteomes" id="UP000019478">
    <property type="component" value="Unassembled WGS sequence"/>
</dbReference>
<evidence type="ECO:0008006" key="3">
    <source>
        <dbReference type="Google" id="ProtNLM"/>
    </source>
</evidence>
<accession>W9XYK2</accession>